<evidence type="ECO:0000256" key="15">
    <source>
        <dbReference type="ARBA" id="ARBA00029709"/>
    </source>
</evidence>
<feature type="coiled-coil region" evidence="21">
    <location>
        <begin position="157"/>
        <end position="184"/>
    </location>
</feature>
<evidence type="ECO:0000256" key="10">
    <source>
        <dbReference type="ARBA" id="ARBA00023004"/>
    </source>
</evidence>
<dbReference type="PANTHER" id="PTHR11472:SF41">
    <property type="entry name" value="ATP-DEPENDENT DNA HELICASE DDX11-RELATED"/>
    <property type="match status" value="1"/>
</dbReference>
<keyword evidence="6" id="KW-0547">Nucleotide-binding</keyword>
<accession>A0A8J5QNE6</accession>
<keyword evidence="10" id="KW-0408">Iron</keyword>
<dbReference type="GO" id="GO:0043139">
    <property type="term" value="F:5'-3' DNA helicase activity"/>
    <property type="evidence" value="ECO:0007669"/>
    <property type="project" value="UniProtKB-EC"/>
</dbReference>
<dbReference type="AlphaFoldDB" id="A0A8J5QNE6"/>
<feature type="domain" description="Helicase ATP-binding" evidence="23">
    <location>
        <begin position="1"/>
        <end position="411"/>
    </location>
</feature>
<dbReference type="GO" id="GO:0005524">
    <property type="term" value="F:ATP binding"/>
    <property type="evidence" value="ECO:0007669"/>
    <property type="project" value="UniProtKB-KW"/>
</dbReference>
<dbReference type="InterPro" id="IPR002464">
    <property type="entry name" value="DNA/RNA_helicase_DEAH_CS"/>
</dbReference>
<keyword evidence="12" id="KW-0238">DNA-binding</keyword>
<name>A0A8J5QNE6_9ASCO</name>
<evidence type="ECO:0000256" key="1">
    <source>
        <dbReference type="ARBA" id="ARBA00001966"/>
    </source>
</evidence>
<dbReference type="InterPro" id="IPR045028">
    <property type="entry name" value="DinG/Rad3-like"/>
</dbReference>
<dbReference type="GO" id="GO:0003677">
    <property type="term" value="F:DNA binding"/>
    <property type="evidence" value="ECO:0007669"/>
    <property type="project" value="UniProtKB-KW"/>
</dbReference>
<dbReference type="InterPro" id="IPR006555">
    <property type="entry name" value="ATP-dep_Helicase_C"/>
</dbReference>
<dbReference type="EMBL" id="JAGSYN010000118">
    <property type="protein sequence ID" value="KAG7663761.1"/>
    <property type="molecule type" value="Genomic_DNA"/>
</dbReference>
<evidence type="ECO:0000256" key="8">
    <source>
        <dbReference type="ARBA" id="ARBA00022806"/>
    </source>
</evidence>
<dbReference type="Pfam" id="PF06733">
    <property type="entry name" value="DEAD_2"/>
    <property type="match status" value="1"/>
</dbReference>
<evidence type="ECO:0000256" key="6">
    <source>
        <dbReference type="ARBA" id="ARBA00022741"/>
    </source>
</evidence>
<keyword evidence="9" id="KW-0067">ATP-binding</keyword>
<evidence type="ECO:0000256" key="7">
    <source>
        <dbReference type="ARBA" id="ARBA00022801"/>
    </source>
</evidence>
<evidence type="ECO:0000256" key="22">
    <source>
        <dbReference type="SAM" id="MobiDB-lite"/>
    </source>
</evidence>
<dbReference type="InterPro" id="IPR010614">
    <property type="entry name" value="RAD3-like_helicase_DEAD"/>
</dbReference>
<evidence type="ECO:0000256" key="3">
    <source>
        <dbReference type="ARBA" id="ARBA00016387"/>
    </source>
</evidence>
<comment type="similarity">
    <text evidence="2">Belongs to the DEAD box helicase family. DEAH subfamily. DDX11/CHL1 sub-subfamily.</text>
</comment>
<evidence type="ECO:0000256" key="11">
    <source>
        <dbReference type="ARBA" id="ARBA00023014"/>
    </source>
</evidence>
<dbReference type="PROSITE" id="PS51193">
    <property type="entry name" value="HELICASE_ATP_BIND_2"/>
    <property type="match status" value="1"/>
</dbReference>
<comment type="function">
    <text evidence="19">ATP-dependent DNA helicase important for chromosome transmission and normal cell cycle progression in G(2)/M. May have a role in changing DNA topology to allow the loading of proteins involved in maintaining sister chromatid cohesion in the vicinity of the centromeres. Has a specific role in chromosome segregation during meiosis II.</text>
</comment>
<feature type="compositionally biased region" description="Polar residues" evidence="22">
    <location>
        <begin position="61"/>
        <end position="71"/>
    </location>
</feature>
<evidence type="ECO:0000256" key="5">
    <source>
        <dbReference type="ARBA" id="ARBA00022723"/>
    </source>
</evidence>
<dbReference type="EC" id="5.6.2.3" evidence="16"/>
<feature type="region of interest" description="Disordered" evidence="22">
    <location>
        <begin position="61"/>
        <end position="83"/>
    </location>
</feature>
<evidence type="ECO:0000256" key="13">
    <source>
        <dbReference type="ARBA" id="ARBA00023235"/>
    </source>
</evidence>
<dbReference type="PANTHER" id="PTHR11472">
    <property type="entry name" value="DNA REPAIR DEAD HELICASE RAD3/XP-D SUBFAMILY MEMBER"/>
    <property type="match status" value="1"/>
</dbReference>
<sequence>MSHPYTPYDIQIQLMDAIYDTIENGYKIGIFESPTGTGKTLSIICSSMTWLREYKRNNTFQETSNGKTGTQEESDEGEEEEEPEWVKTAYRESIVNRSKSKLKEYEQYLDKLENDFTSNVRREEKLKEKSFKRFKVDKSSDSQEEFLPDDYYSDSELNTIEDQNEKLSKEINKLMKRAESANDVNFLNECPIKIFYTSRTHSQLNQFSDQLRLTKFKASFDELEERTKYLPLGSRKQLCINDKVRALRIDQSMNDACIDLQKTKEGCEFLPKNYMNSGLTKEFADLSLAQIRDIEDLNYLGTSMKVCPYYSVRRGIELTEIISLPYQMLFQDSTRDILNLDIKDSIIIIDEAHNILDVITSLYSVKISIDQLTKVTKSLKLYRSKFLKKLNSGNRINLSKLVKICELLTKFIESCEKSNSIKSGEEVQIEDIFKNSTGDLLNARNLDQYLHKSKIAYKIESYLEKTENETRSSSNPLLFVIVKFLKSIANPSKEGKYFWDKSNGTTTLNYMLLDPSAAFKEIIDQAKCVLLCGGTMEPMSDYVDYLFPLVPVDKVKKFSCGHVIPKNNLEVFPVSQMNGTELEFSFEKRQDVKLISALGSLIVEACKRIPYGVVVFFPSYKYLNQALEIWEKSGIMRSIRSIKSVFQEPSDSSKVEQVLSQYSQIINNEKKGAILFSVVGGKMSEGINFSDNLARAVLMVGLPYPNAYSGEMIAKRKFIENSVLTKGGTRQEAMDKSRNYYENIYYNKPIKSLMPLMISL</sequence>
<comment type="cofactor">
    <cofactor evidence="1">
        <name>[4Fe-4S] cluster</name>
        <dbReference type="ChEBI" id="CHEBI:49883"/>
    </cofactor>
</comment>
<feature type="coiled-coil region" evidence="21">
    <location>
        <begin position="95"/>
        <end position="129"/>
    </location>
</feature>
<dbReference type="GeneID" id="73469509"/>
<evidence type="ECO:0000259" key="23">
    <source>
        <dbReference type="PROSITE" id="PS51193"/>
    </source>
</evidence>
<evidence type="ECO:0000256" key="2">
    <source>
        <dbReference type="ARBA" id="ARBA00008435"/>
    </source>
</evidence>
<feature type="compositionally biased region" description="Acidic residues" evidence="22">
    <location>
        <begin position="72"/>
        <end position="83"/>
    </location>
</feature>
<dbReference type="SMART" id="SM00488">
    <property type="entry name" value="DEXDc2"/>
    <property type="match status" value="1"/>
</dbReference>
<evidence type="ECO:0000256" key="19">
    <source>
        <dbReference type="ARBA" id="ARBA00045702"/>
    </source>
</evidence>
<dbReference type="FunFam" id="3.40.50.300:FF:003439">
    <property type="entry name" value="ATP-dependent DNA helicase CHL1"/>
    <property type="match status" value="1"/>
</dbReference>
<keyword evidence="13" id="KW-0413">Isomerase</keyword>
<proteinExistence type="inferred from homology"/>
<keyword evidence="14" id="KW-0131">Cell cycle</keyword>
<evidence type="ECO:0000256" key="9">
    <source>
        <dbReference type="ARBA" id="ARBA00022840"/>
    </source>
</evidence>
<evidence type="ECO:0000256" key="21">
    <source>
        <dbReference type="SAM" id="Coils"/>
    </source>
</evidence>
<evidence type="ECO:0000256" key="20">
    <source>
        <dbReference type="ARBA" id="ARBA00048954"/>
    </source>
</evidence>
<keyword evidence="11" id="KW-0411">Iron-sulfur</keyword>
<evidence type="ECO:0000256" key="18">
    <source>
        <dbReference type="ARBA" id="ARBA00045008"/>
    </source>
</evidence>
<dbReference type="Proteomes" id="UP000694255">
    <property type="component" value="Unassembled WGS sequence"/>
</dbReference>
<dbReference type="SMART" id="SM00491">
    <property type="entry name" value="HELICc2"/>
    <property type="match status" value="1"/>
</dbReference>
<keyword evidence="8" id="KW-0347">Helicase</keyword>
<dbReference type="PROSITE" id="PS00690">
    <property type="entry name" value="DEAH_ATP_HELICASE"/>
    <property type="match status" value="1"/>
</dbReference>
<keyword evidence="7" id="KW-0378">Hydrolase</keyword>
<evidence type="ECO:0000313" key="25">
    <source>
        <dbReference type="Proteomes" id="UP000694255"/>
    </source>
</evidence>
<protein>
    <recommendedName>
        <fullName evidence="4">ATP-dependent DNA helicase CHL1</fullName>
        <ecNumber evidence="16">5.6.2.3</ecNumber>
    </recommendedName>
    <alternativeName>
        <fullName evidence="3">ATP-dependent DNA helicase chl1</fullName>
    </alternativeName>
    <alternativeName>
        <fullName evidence="15">Chromosome loss protein 1</fullName>
    </alternativeName>
    <alternativeName>
        <fullName evidence="17 18">DNA 5'-3' helicase CHL1</fullName>
    </alternativeName>
</protein>
<dbReference type="OrthoDB" id="267079at2759"/>
<dbReference type="GO" id="GO:0006139">
    <property type="term" value="P:nucleobase-containing compound metabolic process"/>
    <property type="evidence" value="ECO:0007669"/>
    <property type="project" value="InterPro"/>
</dbReference>
<dbReference type="Pfam" id="PF13307">
    <property type="entry name" value="Helicase_C_2"/>
    <property type="match status" value="1"/>
</dbReference>
<dbReference type="GO" id="GO:0046872">
    <property type="term" value="F:metal ion binding"/>
    <property type="evidence" value="ECO:0007669"/>
    <property type="project" value="UniProtKB-KW"/>
</dbReference>
<dbReference type="InterPro" id="IPR006554">
    <property type="entry name" value="Helicase-like_DEXD_c2"/>
</dbReference>
<dbReference type="GO" id="GO:0016818">
    <property type="term" value="F:hydrolase activity, acting on acid anhydrides, in phosphorus-containing anhydrides"/>
    <property type="evidence" value="ECO:0007669"/>
    <property type="project" value="InterPro"/>
</dbReference>
<organism evidence="24 25">
    <name type="scientific">[Candida] subhashii</name>
    <dbReference type="NCBI Taxonomy" id="561895"/>
    <lineage>
        <taxon>Eukaryota</taxon>
        <taxon>Fungi</taxon>
        <taxon>Dikarya</taxon>
        <taxon>Ascomycota</taxon>
        <taxon>Saccharomycotina</taxon>
        <taxon>Pichiomycetes</taxon>
        <taxon>Debaryomycetaceae</taxon>
        <taxon>Spathaspora</taxon>
    </lineage>
</organism>
<dbReference type="GO" id="GO:0005634">
    <property type="term" value="C:nucleus"/>
    <property type="evidence" value="ECO:0007669"/>
    <property type="project" value="TreeGrafter"/>
</dbReference>
<gene>
    <name evidence="24" type="ORF">J8A68_002708</name>
</gene>
<comment type="caution">
    <text evidence="24">The sequence shown here is derived from an EMBL/GenBank/DDBJ whole genome shotgun (WGS) entry which is preliminary data.</text>
</comment>
<evidence type="ECO:0000256" key="16">
    <source>
        <dbReference type="ARBA" id="ARBA00044969"/>
    </source>
</evidence>
<evidence type="ECO:0000256" key="17">
    <source>
        <dbReference type="ARBA" id="ARBA00044998"/>
    </source>
</evidence>
<keyword evidence="25" id="KW-1185">Reference proteome</keyword>
<reference evidence="24 25" key="1">
    <citation type="journal article" date="2021" name="DNA Res.">
        <title>Genome analysis of Candida subhashii reveals its hybrid nature and dual mitochondrial genome conformations.</title>
        <authorList>
            <person name="Mixao V."/>
            <person name="Hegedusova E."/>
            <person name="Saus E."/>
            <person name="Pryszcz L.P."/>
            <person name="Cillingova A."/>
            <person name="Nosek J."/>
            <person name="Gabaldon T."/>
        </authorList>
    </citation>
    <scope>NUCLEOTIDE SEQUENCE [LARGE SCALE GENOMIC DNA]</scope>
    <source>
        <strain evidence="24 25">CBS 10753</strain>
    </source>
</reference>
<dbReference type="GO" id="GO:0034085">
    <property type="term" value="P:establishment of sister chromatid cohesion"/>
    <property type="evidence" value="ECO:0007669"/>
    <property type="project" value="TreeGrafter"/>
</dbReference>
<evidence type="ECO:0000256" key="14">
    <source>
        <dbReference type="ARBA" id="ARBA00023306"/>
    </source>
</evidence>
<dbReference type="RefSeq" id="XP_049263993.1">
    <property type="nucleotide sequence ID" value="XM_049406487.1"/>
</dbReference>
<comment type="catalytic activity">
    <reaction evidence="20">
        <text>ATP + H2O = ADP + phosphate + H(+)</text>
        <dbReference type="Rhea" id="RHEA:13065"/>
        <dbReference type="ChEBI" id="CHEBI:15377"/>
        <dbReference type="ChEBI" id="CHEBI:15378"/>
        <dbReference type="ChEBI" id="CHEBI:30616"/>
        <dbReference type="ChEBI" id="CHEBI:43474"/>
        <dbReference type="ChEBI" id="CHEBI:456216"/>
        <dbReference type="EC" id="5.6.2.3"/>
    </reaction>
</comment>
<keyword evidence="21" id="KW-0175">Coiled coil</keyword>
<dbReference type="InterPro" id="IPR014013">
    <property type="entry name" value="Helic_SF1/SF2_ATP-bd_DinG/Rad3"/>
</dbReference>
<evidence type="ECO:0000313" key="24">
    <source>
        <dbReference type="EMBL" id="KAG7663761.1"/>
    </source>
</evidence>
<keyword evidence="5" id="KW-0479">Metal-binding</keyword>
<evidence type="ECO:0000256" key="12">
    <source>
        <dbReference type="ARBA" id="ARBA00023125"/>
    </source>
</evidence>
<evidence type="ECO:0000256" key="4">
    <source>
        <dbReference type="ARBA" id="ARBA00017386"/>
    </source>
</evidence>
<dbReference type="GO" id="GO:0051536">
    <property type="term" value="F:iron-sulfur cluster binding"/>
    <property type="evidence" value="ECO:0007669"/>
    <property type="project" value="UniProtKB-KW"/>
</dbReference>